<evidence type="ECO:0000313" key="9">
    <source>
        <dbReference type="EMBL" id="QDT21349.1"/>
    </source>
</evidence>
<dbReference type="GO" id="GO:0004497">
    <property type="term" value="F:monooxygenase activity"/>
    <property type="evidence" value="ECO:0007669"/>
    <property type="project" value="UniProtKB-KW"/>
</dbReference>
<dbReference type="GO" id="GO:0020037">
    <property type="term" value="F:heme binding"/>
    <property type="evidence" value="ECO:0007669"/>
    <property type="project" value="InterPro"/>
</dbReference>
<evidence type="ECO:0000256" key="1">
    <source>
        <dbReference type="ARBA" id="ARBA00001971"/>
    </source>
</evidence>
<dbReference type="EC" id="1.11.2.4" evidence="9"/>
<dbReference type="EMBL" id="CP036266">
    <property type="protein sequence ID" value="QDT21349.1"/>
    <property type="molecule type" value="Genomic_DNA"/>
</dbReference>
<proteinExistence type="inferred from homology"/>
<dbReference type="GO" id="GO:0016705">
    <property type="term" value="F:oxidoreductase activity, acting on paired donors, with incorporation or reduction of molecular oxygen"/>
    <property type="evidence" value="ECO:0007669"/>
    <property type="project" value="InterPro"/>
</dbReference>
<dbReference type="Gene3D" id="1.10.630.10">
    <property type="entry name" value="Cytochrome P450"/>
    <property type="match status" value="1"/>
</dbReference>
<dbReference type="AlphaFoldDB" id="A0A517PPR1"/>
<evidence type="ECO:0000256" key="7">
    <source>
        <dbReference type="ARBA" id="ARBA00023033"/>
    </source>
</evidence>
<name>A0A517PPR1_9PLAN</name>
<dbReference type="InterPro" id="IPR036396">
    <property type="entry name" value="Cyt_P450_sf"/>
</dbReference>
<keyword evidence="7" id="KW-0503">Monooxygenase</keyword>
<keyword evidence="10" id="KW-1185">Reference proteome</keyword>
<dbReference type="InterPro" id="IPR001128">
    <property type="entry name" value="Cyt_P450"/>
</dbReference>
<gene>
    <name evidence="9" type="primary">cypC</name>
    <name evidence="9" type="ORF">HG66A1_31480</name>
</gene>
<dbReference type="GO" id="GO:0016125">
    <property type="term" value="P:sterol metabolic process"/>
    <property type="evidence" value="ECO:0007669"/>
    <property type="project" value="TreeGrafter"/>
</dbReference>
<organism evidence="9 10">
    <name type="scientific">Gimesia chilikensis</name>
    <dbReference type="NCBI Taxonomy" id="2605989"/>
    <lineage>
        <taxon>Bacteria</taxon>
        <taxon>Pseudomonadati</taxon>
        <taxon>Planctomycetota</taxon>
        <taxon>Planctomycetia</taxon>
        <taxon>Planctomycetales</taxon>
        <taxon>Planctomycetaceae</taxon>
        <taxon>Gimesia</taxon>
    </lineage>
</organism>
<evidence type="ECO:0000256" key="5">
    <source>
        <dbReference type="ARBA" id="ARBA00023002"/>
    </source>
</evidence>
<dbReference type="OrthoDB" id="9789468at2"/>
<comment type="cofactor">
    <cofactor evidence="1 8">
        <name>heme</name>
        <dbReference type="ChEBI" id="CHEBI:30413"/>
    </cofactor>
</comment>
<protein>
    <submittedName>
        <fullName evidence="9">Fatty-acid peroxygenase</fullName>
        <ecNumber evidence="9">1.11.2.4</ecNumber>
    </submittedName>
</protein>
<evidence type="ECO:0000313" key="10">
    <source>
        <dbReference type="Proteomes" id="UP000320421"/>
    </source>
</evidence>
<dbReference type="Pfam" id="PF00067">
    <property type="entry name" value="p450"/>
    <property type="match status" value="1"/>
</dbReference>
<keyword evidence="5 9" id="KW-0560">Oxidoreductase</keyword>
<dbReference type="InterPro" id="IPR002401">
    <property type="entry name" value="Cyt_P450_E_grp-I"/>
</dbReference>
<dbReference type="GO" id="GO:0004601">
    <property type="term" value="F:peroxidase activity"/>
    <property type="evidence" value="ECO:0007669"/>
    <property type="project" value="UniProtKB-KW"/>
</dbReference>
<dbReference type="PANTHER" id="PTHR24286:SF24">
    <property type="entry name" value="LANOSTEROL 14-ALPHA DEMETHYLASE"/>
    <property type="match status" value="1"/>
</dbReference>
<evidence type="ECO:0000256" key="8">
    <source>
        <dbReference type="PIRSR" id="PIRSR602401-1"/>
    </source>
</evidence>
<dbReference type="RefSeq" id="WP_145185550.1">
    <property type="nucleotide sequence ID" value="NZ_CP036266.1"/>
</dbReference>
<feature type="binding site" description="axial binding residue" evidence="8">
    <location>
        <position position="359"/>
    </location>
    <ligand>
        <name>heme</name>
        <dbReference type="ChEBI" id="CHEBI:30413"/>
    </ligand>
    <ligandPart>
        <name>Fe</name>
        <dbReference type="ChEBI" id="CHEBI:18248"/>
    </ligandPart>
</feature>
<evidence type="ECO:0000256" key="6">
    <source>
        <dbReference type="ARBA" id="ARBA00023004"/>
    </source>
</evidence>
<keyword evidence="3 8" id="KW-0349">Heme</keyword>
<dbReference type="GO" id="GO:0005506">
    <property type="term" value="F:iron ion binding"/>
    <property type="evidence" value="ECO:0007669"/>
    <property type="project" value="InterPro"/>
</dbReference>
<evidence type="ECO:0000256" key="2">
    <source>
        <dbReference type="ARBA" id="ARBA00010617"/>
    </source>
</evidence>
<dbReference type="Proteomes" id="UP000320421">
    <property type="component" value="Chromosome"/>
</dbReference>
<sequence length="429" mass="49960">MIRLKQFDSTLSFIRDPYRFISRTCEQHKVDLFETRLLLQKTICFRGEDAARIFYDTDRFSRSGAAPKFAMKTLFGQKGVQGLDEEAHRHRKQMFVSILKSDQINDLTQLFAAELNGAVARWECMPEVILYEEFQRLLTIAVCRWAEVPLSESEIGLRTRQLTLLFDQAANPGLGHFKSRRARQQANQWITGVIQQIRDRQLTVNEKSPASIIAWHRDLDQQLLSPEVAAVELLNVLRPVVAVSVYLTFIAHALQQHPHSRKLLRSDFDRYALPFVQEVRRYYPFFPLTAARVRKYFEWQGHAFPRGRRVLLDLYGTNHDPRIWNKPEHFEPERFLQHNISPFDFIPQGGGDVRSGHRCPGEDVAVNLMQRTAEFLTYEVQYEVLQQNLEIDFSRMPALPESRFRISTFQEKETPGTSHLTGESRGVRI</sequence>
<dbReference type="CDD" id="cd11067">
    <property type="entry name" value="CYP152"/>
    <property type="match status" value="1"/>
</dbReference>
<keyword evidence="6 8" id="KW-0408">Iron</keyword>
<keyword evidence="9" id="KW-0575">Peroxidase</keyword>
<dbReference type="PANTHER" id="PTHR24286">
    <property type="entry name" value="CYTOCHROME P450 26"/>
    <property type="match status" value="1"/>
</dbReference>
<dbReference type="PRINTS" id="PR00463">
    <property type="entry name" value="EP450I"/>
</dbReference>
<accession>A0A517PPR1</accession>
<evidence type="ECO:0000256" key="3">
    <source>
        <dbReference type="ARBA" id="ARBA00022617"/>
    </source>
</evidence>
<dbReference type="SUPFAM" id="SSF48264">
    <property type="entry name" value="Cytochrome P450"/>
    <property type="match status" value="1"/>
</dbReference>
<reference evidence="9 10" key="1">
    <citation type="submission" date="2019-02" db="EMBL/GenBank/DDBJ databases">
        <title>Deep-cultivation of Planctomycetes and their phenomic and genomic characterization uncovers novel biology.</title>
        <authorList>
            <person name="Wiegand S."/>
            <person name="Jogler M."/>
            <person name="Boedeker C."/>
            <person name="Pinto D."/>
            <person name="Vollmers J."/>
            <person name="Rivas-Marin E."/>
            <person name="Kohn T."/>
            <person name="Peeters S.H."/>
            <person name="Heuer A."/>
            <person name="Rast P."/>
            <person name="Oberbeckmann S."/>
            <person name="Bunk B."/>
            <person name="Jeske O."/>
            <person name="Meyerdierks A."/>
            <person name="Storesund J.E."/>
            <person name="Kallscheuer N."/>
            <person name="Luecker S."/>
            <person name="Lage O.M."/>
            <person name="Pohl T."/>
            <person name="Merkel B.J."/>
            <person name="Hornburger P."/>
            <person name="Mueller R.-W."/>
            <person name="Bruemmer F."/>
            <person name="Labrenz M."/>
            <person name="Spormann A.M."/>
            <person name="Op den Camp H."/>
            <person name="Overmann J."/>
            <person name="Amann R."/>
            <person name="Jetten M.S.M."/>
            <person name="Mascher T."/>
            <person name="Medema M.H."/>
            <person name="Devos D.P."/>
            <person name="Kaster A.-K."/>
            <person name="Ovreas L."/>
            <person name="Rohde M."/>
            <person name="Galperin M.Y."/>
            <person name="Jogler C."/>
        </authorList>
    </citation>
    <scope>NUCLEOTIDE SEQUENCE [LARGE SCALE GENOMIC DNA]</scope>
    <source>
        <strain evidence="9 10">HG66A1</strain>
    </source>
</reference>
<evidence type="ECO:0000256" key="4">
    <source>
        <dbReference type="ARBA" id="ARBA00022723"/>
    </source>
</evidence>
<keyword evidence="4 8" id="KW-0479">Metal-binding</keyword>
<comment type="similarity">
    <text evidence="2">Belongs to the cytochrome P450 family.</text>
</comment>